<comment type="subcellular location">
    <subcellularLocation>
        <location evidence="1">Mitochondrion</location>
    </subcellularLocation>
</comment>
<name>A0A8S3HNQ9_9BILA</name>
<accession>A0A8S3HNQ9</accession>
<dbReference type="InterPro" id="IPR034913">
    <property type="entry name" value="mS27/PTCD2"/>
</dbReference>
<dbReference type="AlphaFoldDB" id="A0A8S3HNQ9"/>
<reference evidence="2" key="1">
    <citation type="submission" date="2021-02" db="EMBL/GenBank/DDBJ databases">
        <authorList>
            <person name="Nowell W R."/>
        </authorList>
    </citation>
    <scope>NUCLEOTIDE SEQUENCE</scope>
</reference>
<sequence>VNIKVNFVRNHTNDDHFDLIHKRKLLVKTMAYLSRDGNHSSIISLQILGNILYKKLTKRRQIKRHDLRTLSLQAFSQHYSSNLIGK</sequence>
<feature type="non-terminal residue" evidence="2">
    <location>
        <position position="1"/>
    </location>
</feature>
<evidence type="ECO:0000313" key="3">
    <source>
        <dbReference type="Proteomes" id="UP000676336"/>
    </source>
</evidence>
<gene>
    <name evidence="2" type="ORF">SMN809_LOCUS70015</name>
</gene>
<evidence type="ECO:0000256" key="1">
    <source>
        <dbReference type="ARBA" id="ARBA00004173"/>
    </source>
</evidence>
<dbReference type="Pfam" id="PF10037">
    <property type="entry name" value="MRP-S27"/>
    <property type="match status" value="1"/>
</dbReference>
<dbReference type="GO" id="GO:0005739">
    <property type="term" value="C:mitochondrion"/>
    <property type="evidence" value="ECO:0007669"/>
    <property type="project" value="UniProtKB-SubCell"/>
</dbReference>
<dbReference type="EMBL" id="CAJOBI010320632">
    <property type="protein sequence ID" value="CAF5184484.1"/>
    <property type="molecule type" value="Genomic_DNA"/>
</dbReference>
<protein>
    <submittedName>
        <fullName evidence="2">Uncharacterized protein</fullName>
    </submittedName>
</protein>
<proteinExistence type="predicted"/>
<comment type="caution">
    <text evidence="2">The sequence shown here is derived from an EMBL/GenBank/DDBJ whole genome shotgun (WGS) entry which is preliminary data.</text>
</comment>
<dbReference type="Proteomes" id="UP000676336">
    <property type="component" value="Unassembled WGS sequence"/>
</dbReference>
<organism evidence="2 3">
    <name type="scientific">Rotaria magnacalcarata</name>
    <dbReference type="NCBI Taxonomy" id="392030"/>
    <lineage>
        <taxon>Eukaryota</taxon>
        <taxon>Metazoa</taxon>
        <taxon>Spiralia</taxon>
        <taxon>Gnathifera</taxon>
        <taxon>Rotifera</taxon>
        <taxon>Eurotatoria</taxon>
        <taxon>Bdelloidea</taxon>
        <taxon>Philodinida</taxon>
        <taxon>Philodinidae</taxon>
        <taxon>Rotaria</taxon>
    </lineage>
</organism>
<evidence type="ECO:0000313" key="2">
    <source>
        <dbReference type="EMBL" id="CAF5184484.1"/>
    </source>
</evidence>